<name>A0ABV1L2A0_9BACL</name>
<feature type="transmembrane region" description="Helical" evidence="8">
    <location>
        <begin position="180"/>
        <end position="199"/>
    </location>
</feature>
<feature type="transmembrane region" description="Helical" evidence="8">
    <location>
        <begin position="245"/>
        <end position="263"/>
    </location>
</feature>
<dbReference type="InterPro" id="IPR000802">
    <property type="entry name" value="Arsenical_pump_ArsB"/>
</dbReference>
<dbReference type="NCBIfam" id="TIGR00935">
    <property type="entry name" value="2a45"/>
    <property type="match status" value="1"/>
</dbReference>
<evidence type="ECO:0000313" key="9">
    <source>
        <dbReference type="EMBL" id="MEQ4485887.1"/>
    </source>
</evidence>
<reference evidence="9 10" key="1">
    <citation type="journal article" date="2023" name="Genome Announc.">
        <title>Pan-Genome Analyses of the Genus Cohnella and Proposal of the Novel Species Cohnella silvisoli sp. nov., Isolated from Forest Soil.</title>
        <authorList>
            <person name="Wang C."/>
            <person name="Mao L."/>
            <person name="Bao G."/>
            <person name="Zhu H."/>
        </authorList>
    </citation>
    <scope>NUCLEOTIDE SEQUENCE [LARGE SCALE GENOMIC DNA]</scope>
    <source>
        <strain evidence="9 10">NL03-T5-1</strain>
    </source>
</reference>
<dbReference type="PANTHER" id="PTHR43302:SF5">
    <property type="entry name" value="TRANSPORTER ARSB-RELATED"/>
    <property type="match status" value="1"/>
</dbReference>
<evidence type="ECO:0000256" key="6">
    <source>
        <dbReference type="ARBA" id="ARBA00022989"/>
    </source>
</evidence>
<feature type="transmembrane region" description="Helical" evidence="8">
    <location>
        <begin position="52"/>
        <end position="71"/>
    </location>
</feature>
<keyword evidence="7 8" id="KW-0472">Membrane</keyword>
<evidence type="ECO:0000256" key="7">
    <source>
        <dbReference type="ARBA" id="ARBA00023136"/>
    </source>
</evidence>
<evidence type="ECO:0000256" key="2">
    <source>
        <dbReference type="ARBA" id="ARBA00006433"/>
    </source>
</evidence>
<proteinExistence type="inferred from homology"/>
<comment type="subcellular location">
    <subcellularLocation>
        <location evidence="1 8">Cell membrane</location>
        <topology evidence="1 8">Multi-pass membrane protein</topology>
    </subcellularLocation>
</comment>
<comment type="function">
    <text evidence="8">Involved in arsenical resistance. Thought to form the channel of an arsenite pump.</text>
</comment>
<keyword evidence="8" id="KW-0813">Transport</keyword>
<keyword evidence="10" id="KW-1185">Reference proteome</keyword>
<feature type="transmembrane region" description="Helical" evidence="8">
    <location>
        <begin position="220"/>
        <end position="239"/>
    </location>
</feature>
<comment type="similarity">
    <text evidence="2 8">Belongs to the ArsB family.</text>
</comment>
<dbReference type="RefSeq" id="WP_232189125.1">
    <property type="nucleotide sequence ID" value="NZ_JAIOAP010000017.1"/>
</dbReference>
<evidence type="ECO:0000256" key="3">
    <source>
        <dbReference type="ARBA" id="ARBA00022475"/>
    </source>
</evidence>
<gene>
    <name evidence="9" type="ORF">QJS35_26260</name>
</gene>
<keyword evidence="6 8" id="KW-1133">Transmembrane helix</keyword>
<dbReference type="PANTHER" id="PTHR43302">
    <property type="entry name" value="TRANSPORTER ARSB-RELATED"/>
    <property type="match status" value="1"/>
</dbReference>
<dbReference type="CDD" id="cd01118">
    <property type="entry name" value="ArsB_permease"/>
    <property type="match status" value="1"/>
</dbReference>
<dbReference type="NCBIfam" id="NF011980">
    <property type="entry name" value="PRK15445.1"/>
    <property type="match status" value="1"/>
</dbReference>
<keyword evidence="3" id="KW-1003">Cell membrane</keyword>
<feature type="transmembrane region" description="Helical" evidence="8">
    <location>
        <begin position="92"/>
        <end position="110"/>
    </location>
</feature>
<feature type="transmembrane region" description="Helical" evidence="8">
    <location>
        <begin position="402"/>
        <end position="426"/>
    </location>
</feature>
<sequence>MLTAAALIFLVTLVFVIWQPKGLNIGWSASGGAVIALICGVVDFNDVWDVTQIVWNATLAFVAVILISLILDEIGFFEWAALHMARFAKGNGNLMFVYVILLGAAVAALFANDGAALILTPIVLAMVRALKFDTRMILPFIMASGFISDTASLPLVVSNLVNIVSSDFFGIGFVEYASRMIVPTLFSIASSLLVLFLLFRKSIPKQVDLNQLKKPREAINDFRLFRISWVILAVLLIAYLTSEFIHVPVSIIAGVAAIVFLLLARQSNGIHTWKLVKGAPWAVVVFSIGMYVVVYGLRNVGLTDKLGTVFEWVGDQGLFVATVGSGFIAAVLSSIMNNMPTVMIDALAIQGTDSTGIVREAFVYANVIGSDLGPKITPIGSLATLLWLHVLSSKGVKIGWGYYFKIGIVLTVPVLFITLTSLYFWLRIVS</sequence>
<comment type="caution">
    <text evidence="8">Lacks conserved residue(s) required for the propagation of feature annotation.</text>
</comment>
<feature type="transmembrane region" description="Helical" evidence="8">
    <location>
        <begin position="275"/>
        <end position="297"/>
    </location>
</feature>
<dbReference type="PRINTS" id="PR00758">
    <property type="entry name" value="ARSENICPUMP"/>
</dbReference>
<evidence type="ECO:0000256" key="8">
    <source>
        <dbReference type="RuleBase" id="RU004993"/>
    </source>
</evidence>
<keyword evidence="5 8" id="KW-0059">Arsenical resistance</keyword>
<accession>A0ABV1L2A0</accession>
<evidence type="ECO:0000313" key="10">
    <source>
        <dbReference type="Proteomes" id="UP001493487"/>
    </source>
</evidence>
<dbReference type="Proteomes" id="UP001493487">
    <property type="component" value="Unassembled WGS sequence"/>
</dbReference>
<feature type="transmembrane region" description="Helical" evidence="8">
    <location>
        <begin position="317"/>
        <end position="335"/>
    </location>
</feature>
<organism evidence="9 10">
    <name type="scientific">Cohnella silvisoli</name>
    <dbReference type="NCBI Taxonomy" id="2873699"/>
    <lineage>
        <taxon>Bacteria</taxon>
        <taxon>Bacillati</taxon>
        <taxon>Bacillota</taxon>
        <taxon>Bacilli</taxon>
        <taxon>Bacillales</taxon>
        <taxon>Paenibacillaceae</taxon>
        <taxon>Cohnella</taxon>
    </lineage>
</organism>
<keyword evidence="4 8" id="KW-0812">Transmembrane</keyword>
<dbReference type="Pfam" id="PF02040">
    <property type="entry name" value="ArsB"/>
    <property type="match status" value="1"/>
</dbReference>
<protein>
    <recommendedName>
        <fullName evidence="8">Arsenical pump membrane protein</fullName>
    </recommendedName>
</protein>
<evidence type="ECO:0000256" key="5">
    <source>
        <dbReference type="ARBA" id="ARBA00022849"/>
    </source>
</evidence>
<dbReference type="EMBL" id="JASKHM010000018">
    <property type="protein sequence ID" value="MEQ4485887.1"/>
    <property type="molecule type" value="Genomic_DNA"/>
</dbReference>
<comment type="caution">
    <text evidence="9">The sequence shown here is derived from an EMBL/GenBank/DDBJ whole genome shotgun (WGS) entry which is preliminary data.</text>
</comment>
<evidence type="ECO:0000256" key="4">
    <source>
        <dbReference type="ARBA" id="ARBA00022692"/>
    </source>
</evidence>
<evidence type="ECO:0000256" key="1">
    <source>
        <dbReference type="ARBA" id="ARBA00004651"/>
    </source>
</evidence>